<evidence type="ECO:0000313" key="1">
    <source>
        <dbReference type="EMBL" id="AWI79291.1"/>
    </source>
</evidence>
<reference evidence="1 2" key="1">
    <citation type="submission" date="2017-06" db="EMBL/GenBank/DDBJ databases">
        <title>Azoarcus sp. TSNA42 complete genome sequence.</title>
        <authorList>
            <person name="Woo J.-H."/>
            <person name="Kim H.-S."/>
        </authorList>
    </citation>
    <scope>NUCLEOTIDE SEQUENCE [LARGE SCALE GENOMIC DNA]</scope>
    <source>
        <strain evidence="1 2">TSNA42</strain>
    </source>
</reference>
<dbReference type="EMBL" id="CP022188">
    <property type="protein sequence ID" value="AWI79291.1"/>
    <property type="molecule type" value="Genomic_DNA"/>
</dbReference>
<proteinExistence type="predicted"/>
<dbReference type="Proteomes" id="UP000244902">
    <property type="component" value="Chromosome"/>
</dbReference>
<accession>A0A2U8H076</accession>
<gene>
    <name evidence="1" type="ORF">CEW87_07880</name>
</gene>
<name>A0A2U8H076_9RHOO</name>
<evidence type="ECO:0000313" key="2">
    <source>
        <dbReference type="Proteomes" id="UP000244902"/>
    </source>
</evidence>
<sequence length="130" mass="14885">MSLALIEKYMKYIKGLCWLVGLIFVVTLISLLAAHQLRAEFTGISQLHENFCNVDLSRDRKECEELAELTDTLMNVKRELSTGEVAYCSILELLKLGMFNNTCNQYQVAVDLKNEIEDLMKATDVLEKYN</sequence>
<dbReference type="AlphaFoldDB" id="A0A2U8H076"/>
<organism evidence="1 2">
    <name type="scientific">Parazoarcus communis</name>
    <dbReference type="NCBI Taxonomy" id="41977"/>
    <lineage>
        <taxon>Bacteria</taxon>
        <taxon>Pseudomonadati</taxon>
        <taxon>Pseudomonadota</taxon>
        <taxon>Betaproteobacteria</taxon>
        <taxon>Rhodocyclales</taxon>
        <taxon>Zoogloeaceae</taxon>
        <taxon>Parazoarcus</taxon>
    </lineage>
</organism>
<protein>
    <submittedName>
        <fullName evidence="1">Uncharacterized protein</fullName>
    </submittedName>
</protein>